<feature type="compositionally biased region" description="Basic residues" evidence="12">
    <location>
        <begin position="930"/>
        <end position="941"/>
    </location>
</feature>
<dbReference type="InterPro" id="IPR041285">
    <property type="entry name" value="MID_MedPIWI"/>
</dbReference>
<proteinExistence type="inferred from homology"/>
<evidence type="ECO:0000256" key="5">
    <source>
        <dbReference type="ARBA" id="ARBA00023015"/>
    </source>
</evidence>
<dbReference type="GO" id="GO:0045944">
    <property type="term" value="P:positive regulation of transcription by RNA polymerase II"/>
    <property type="evidence" value="ECO:0007669"/>
    <property type="project" value="TreeGrafter"/>
</dbReference>
<feature type="region of interest" description="Disordered" evidence="12">
    <location>
        <begin position="456"/>
        <end position="514"/>
    </location>
</feature>
<dbReference type="GO" id="GO:0016592">
    <property type="term" value="C:mediator complex"/>
    <property type="evidence" value="ECO:0007669"/>
    <property type="project" value="InterPro"/>
</dbReference>
<evidence type="ECO:0000256" key="1">
    <source>
        <dbReference type="ARBA" id="ARBA00004123"/>
    </source>
</evidence>
<dbReference type="GO" id="GO:0003713">
    <property type="term" value="F:transcription coactivator activity"/>
    <property type="evidence" value="ECO:0007669"/>
    <property type="project" value="TreeGrafter"/>
</dbReference>
<feature type="compositionally biased region" description="Polar residues" evidence="12">
    <location>
        <begin position="968"/>
        <end position="978"/>
    </location>
</feature>
<protein>
    <recommendedName>
        <fullName evidence="3 11">Mediator of RNA polymerase II transcription subunit 13</fullName>
    </recommendedName>
    <alternativeName>
        <fullName evidence="10 11">Mediator complex subunit 13</fullName>
    </alternativeName>
</protein>
<keyword evidence="5 11" id="KW-0805">Transcription regulation</keyword>
<evidence type="ECO:0000256" key="10">
    <source>
        <dbReference type="ARBA" id="ARBA00032008"/>
    </source>
</evidence>
<evidence type="ECO:0000256" key="6">
    <source>
        <dbReference type="ARBA" id="ARBA00023159"/>
    </source>
</evidence>
<feature type="region of interest" description="Disordered" evidence="12">
    <location>
        <begin position="584"/>
        <end position="609"/>
    </location>
</feature>
<evidence type="ECO:0000259" key="14">
    <source>
        <dbReference type="Pfam" id="PF18296"/>
    </source>
</evidence>
<comment type="caution">
    <text evidence="15">The sequence shown here is derived from an EMBL/GenBank/DDBJ whole genome shotgun (WGS) entry which is preliminary data.</text>
</comment>
<evidence type="ECO:0000259" key="13">
    <source>
        <dbReference type="Pfam" id="PF06333"/>
    </source>
</evidence>
<keyword evidence="4 11" id="KW-0678">Repressor</keyword>
<keyword evidence="7 11" id="KW-0804">Transcription</keyword>
<dbReference type="InterPro" id="IPR009401">
    <property type="entry name" value="Med13_C"/>
</dbReference>
<comment type="similarity">
    <text evidence="2 11">Belongs to the Mediator complex subunit 13 family.</text>
</comment>
<evidence type="ECO:0000256" key="9">
    <source>
        <dbReference type="ARBA" id="ARBA00025661"/>
    </source>
</evidence>
<gene>
    <name evidence="15" type="ORF">INT45_008515</name>
</gene>
<keyword evidence="6 11" id="KW-0010">Activator</keyword>
<dbReference type="Pfam" id="PF06333">
    <property type="entry name" value="Med13_C"/>
    <property type="match status" value="1"/>
</dbReference>
<sequence>MLTDSSLTNIFLVSGVSQIRSSSTAGDDLNKHLIQAFRQLALLNIPCTWRVATQQEEQVILELWVFWFDDRHTGEIDDNPYLHNLEETKMGSFTWESAIAKSLSPTASPCTPSTSVSSSVLSVSLEYQLFIRSIKNLIRASMIQKGAVPLGEFFIFPSTFIESDVCSDILSITPDLSVASLLTCTYNIYLTNTNLVVQPDIHRMRLRPLITRDFDIPGSSVITSPYGEQATIIQSKHDISPSLEDQTLRHWSSLLDIPLPPQQHFNYKTPHSHHHNHHSHQQSYHTPIISHSSINTSSKKHQVHHRHNHHHQSVPHLVPLRMSSGDIVLYPTHLTYIPTSSSISPVSIGGMNGILGYNQGYVEDLGEKWSRWAWSDQIKEYARRNRPAPHPEDNDDGDQNNNFWDYGSPKMSVTSAVLDNLSIAETSNNFPSDVLQKALKEQVGSSPIMVSKAVATPVSASGPSKSESNDNDSLNNNNSISNNSSNTNNVATPSSSSLMPEADKNRAEQYQHQSQLSVADFAKLNFGNQVDEEQQHQMEEGVIGSDDQVPEGVFTSNSQQQQQEQQEDISTTNTNINEDVLQTPTAQQVPQQQQTPTPTPAPNNNASMTLTDSSVLLSGVSSMVMSSNDPSASSPTPIPAADDGFGFRFGIDGLDGADNVYGTDVASNRWGDPMEDLDNLDFNVTEEDFDFFETPSIKQENTAPVTTATTVATTVASVAEGTALFDTNTKNDNGLGESTLTNISQEHQQQSSVNNDTLMYMGLSDVGNEELNLDVLFSKGGILDERLMISDTTGQATAPTDSIKIENGAIDEQQQYQPTIGDDPLELSMGVDNTISTNTVDQEEKQEQDDIKPTMMIPSSPNLGIEAKAEQRFVPPQFAPIKFSEGVNDSKYSDGGKFMYMPTPKDDEKTLVKQRNKLKRDNYRPDYVPRLRKRPRIKGQQRRNGSPTTPVQTSTSLFMYRPTPAASGKTSIKLQTTPAIKEEVPITTSVTNDEEDMSSDSDETSSTSTTASNYSAYSSNKSDNDEPDWWTVTMNTTQKIISSQFFKRQQQRQLTNIKQMSYEFDNPFPNTTAYGSLIAKNMQDLENSQEDLRVLDYLCQQVVMGGYPFTNGITAISANGGEVPRDESSAVLVSRRRALLQRHQGDVMHVPSMTSDYDKVTQEFRGVLGDLFDHTKIMTDNMDQMGVMPSTVTVKGPLSVQQYYDLSETSQAQTKYGKYQVKKRRPAEPNLDTLAAPNIVVSRQDEYLEGSPKLVTFWEKLRLEPYSARKNIRYFAVYPSNEQLEPICTQFFKGLSTLYETCHLGVHQPGSIGSYRRGLVPVPLLPESMDETWIERQLKSYSAECQNLGSALGGAMVENMHIVIYIINPTHSLSSNLELSRCFHKLMIAYHAASMGMSVSYERRARLVFQLIPLEHILRSSSFGGYPNFGLKDIAFSVYSKCHSVVGRNHTSQSGMEDTRPATTIYSPPFILAKQIPDSINYSLKNDTIHSFPTIMDQNATLHLAYCFSLDRQWMILVWTDNQGEMLEFSVIHTMNKPLSHTIEEAWQRSKDLAQSTGFSWTFVIAKIGLMFEAELQAWIDVIPSADEKVAIISVDIDSALQVHINNNSGTNNMTQQQQVPVMDYPQTPSSSANTPTPETFSAPGVASTATTPLGTPSVSTPTGTTIRSTNNSILDPSSDGNGEIKALLLNHRVAYSKLRTHVTQGIISAMTTTATTSGENNNTDQNEQDHWMLPLATGYLICSTPKTENPCREQFNSKPLVMDIHLVYNQTNHSAYSTLRDIIKRYHALSFVSMTPSSSSNCLPLHLVIAERLERILLVVNTTSSTTTSNL</sequence>
<feature type="region of interest" description="Disordered" evidence="12">
    <location>
        <begin position="1625"/>
        <end position="1678"/>
    </location>
</feature>
<accession>A0A8H7VLN5</accession>
<feature type="compositionally biased region" description="Low complexity" evidence="12">
    <location>
        <begin position="471"/>
        <end position="497"/>
    </location>
</feature>
<dbReference type="OrthoDB" id="103819at2759"/>
<evidence type="ECO:0000313" key="15">
    <source>
        <dbReference type="EMBL" id="KAG2227271.1"/>
    </source>
</evidence>
<dbReference type="Proteomes" id="UP000646827">
    <property type="component" value="Unassembled WGS sequence"/>
</dbReference>
<dbReference type="PANTHER" id="PTHR48249">
    <property type="entry name" value="MEDIATOR OF RNA POLYMERASE II TRANSCRIPTION SUBUNIT 13"/>
    <property type="match status" value="1"/>
</dbReference>
<comment type="function">
    <text evidence="9 11">Component of the SRB8-11 complex. The SRB8-11 complex is a regulatory module of the Mediator complex which is itself involved in regulation of basal and activated RNA polymerase II-dependent transcription. The SRB8-11 complex may be involved in the transcriptional repression of a subset of genes regulated by Mediator. It may inhibit the association of the Mediator complex with RNA polymerase II to form the holoenzyme complex.</text>
</comment>
<feature type="compositionally biased region" description="Low complexity" evidence="12">
    <location>
        <begin position="584"/>
        <end position="606"/>
    </location>
</feature>
<feature type="compositionally biased region" description="Low complexity" evidence="12">
    <location>
        <begin position="1004"/>
        <end position="1021"/>
    </location>
</feature>
<feature type="compositionally biased region" description="Polar residues" evidence="12">
    <location>
        <begin position="942"/>
        <end position="957"/>
    </location>
</feature>
<feature type="compositionally biased region" description="Basic and acidic residues" evidence="12">
    <location>
        <begin position="919"/>
        <end position="929"/>
    </location>
</feature>
<feature type="compositionally biased region" description="Polar residues" evidence="12">
    <location>
        <begin position="1667"/>
        <end position="1678"/>
    </location>
</feature>
<feature type="region of interest" description="Disordered" evidence="12">
    <location>
        <begin position="914"/>
        <end position="1027"/>
    </location>
</feature>
<keyword evidence="8 11" id="KW-0539">Nucleus</keyword>
<evidence type="ECO:0000256" key="4">
    <source>
        <dbReference type="ARBA" id="ARBA00022491"/>
    </source>
</evidence>
<dbReference type="Pfam" id="PF18296">
    <property type="entry name" value="MID_MedPIWI"/>
    <property type="match status" value="1"/>
</dbReference>
<organism evidence="15 16">
    <name type="scientific">Circinella minor</name>
    <dbReference type="NCBI Taxonomy" id="1195481"/>
    <lineage>
        <taxon>Eukaryota</taxon>
        <taxon>Fungi</taxon>
        <taxon>Fungi incertae sedis</taxon>
        <taxon>Mucoromycota</taxon>
        <taxon>Mucoromycotina</taxon>
        <taxon>Mucoromycetes</taxon>
        <taxon>Mucorales</taxon>
        <taxon>Lichtheimiaceae</taxon>
        <taxon>Circinella</taxon>
    </lineage>
</organism>
<evidence type="ECO:0000256" key="7">
    <source>
        <dbReference type="ARBA" id="ARBA00023163"/>
    </source>
</evidence>
<evidence type="ECO:0000256" key="11">
    <source>
        <dbReference type="RuleBase" id="RU364134"/>
    </source>
</evidence>
<reference evidence="15 16" key="1">
    <citation type="submission" date="2020-12" db="EMBL/GenBank/DDBJ databases">
        <title>Metabolic potential, ecology and presence of endohyphal bacteria is reflected in genomic diversity of Mucoromycotina.</title>
        <authorList>
            <person name="Muszewska A."/>
            <person name="Okrasinska A."/>
            <person name="Steczkiewicz K."/>
            <person name="Drgas O."/>
            <person name="Orlowska M."/>
            <person name="Perlinska-Lenart U."/>
            <person name="Aleksandrzak-Piekarczyk T."/>
            <person name="Szatraj K."/>
            <person name="Zielenkiewicz U."/>
            <person name="Pilsyk S."/>
            <person name="Malc E."/>
            <person name="Mieczkowski P."/>
            <person name="Kruszewska J.S."/>
            <person name="Biernat P."/>
            <person name="Pawlowska J."/>
        </authorList>
    </citation>
    <scope>NUCLEOTIDE SEQUENCE [LARGE SCALE GENOMIC DNA]</scope>
    <source>
        <strain evidence="15 16">CBS 142.35</strain>
    </source>
</reference>
<feature type="compositionally biased region" description="Acidic residues" evidence="12">
    <location>
        <begin position="992"/>
        <end position="1003"/>
    </location>
</feature>
<name>A0A8H7VLN5_9FUNG</name>
<evidence type="ECO:0000256" key="3">
    <source>
        <dbReference type="ARBA" id="ARBA00019618"/>
    </source>
</evidence>
<comment type="subunit">
    <text evidence="11">Component of the SRB8-11 complex, which itself associates with the Mediator complex.</text>
</comment>
<evidence type="ECO:0000256" key="8">
    <source>
        <dbReference type="ARBA" id="ARBA00023242"/>
    </source>
</evidence>
<keyword evidence="16" id="KW-1185">Reference proteome</keyword>
<evidence type="ECO:0000256" key="12">
    <source>
        <dbReference type="SAM" id="MobiDB-lite"/>
    </source>
</evidence>
<dbReference type="PANTHER" id="PTHR48249:SF3">
    <property type="entry name" value="MEDIATOR OF RNA POLYMERASE II TRANSCRIPTION SUBUNIT 13"/>
    <property type="match status" value="1"/>
</dbReference>
<evidence type="ECO:0000256" key="2">
    <source>
        <dbReference type="ARBA" id="ARBA00009354"/>
    </source>
</evidence>
<feature type="region of interest" description="Disordered" evidence="12">
    <location>
        <begin position="546"/>
        <end position="569"/>
    </location>
</feature>
<dbReference type="EMBL" id="JAEPRB010000009">
    <property type="protein sequence ID" value="KAG2227271.1"/>
    <property type="molecule type" value="Genomic_DNA"/>
</dbReference>
<feature type="domain" description="Mediator complex subunit Med13 C-terminal" evidence="13">
    <location>
        <begin position="1466"/>
        <end position="1811"/>
    </location>
</feature>
<comment type="subcellular location">
    <subcellularLocation>
        <location evidence="1 11">Nucleus</location>
    </subcellularLocation>
</comment>
<dbReference type="InterPro" id="IPR051139">
    <property type="entry name" value="Mediator_complx_sub13"/>
</dbReference>
<feature type="compositionally biased region" description="Low complexity" evidence="12">
    <location>
        <begin position="1651"/>
        <end position="1666"/>
    </location>
</feature>
<feature type="compositionally biased region" description="Polar residues" evidence="12">
    <location>
        <begin position="1627"/>
        <end position="1640"/>
    </location>
</feature>
<evidence type="ECO:0000313" key="16">
    <source>
        <dbReference type="Proteomes" id="UP000646827"/>
    </source>
</evidence>
<feature type="domain" description="MID" evidence="14">
    <location>
        <begin position="1270"/>
        <end position="1442"/>
    </location>
</feature>
<feature type="region of interest" description="Disordered" evidence="12">
    <location>
        <begin position="384"/>
        <end position="406"/>
    </location>
</feature>